<gene>
    <name evidence="3" type="ORF">DEJ49_35185</name>
</gene>
<dbReference type="EMBL" id="CP029191">
    <property type="protein sequence ID" value="QES45540.1"/>
    <property type="molecule type" value="Genomic_DNA"/>
</dbReference>
<evidence type="ECO:0000256" key="1">
    <source>
        <dbReference type="SAM" id="Phobius"/>
    </source>
</evidence>
<feature type="transmembrane region" description="Helical" evidence="1">
    <location>
        <begin position="219"/>
        <end position="237"/>
    </location>
</feature>
<feature type="transmembrane region" description="Helical" evidence="1">
    <location>
        <begin position="179"/>
        <end position="199"/>
    </location>
</feature>
<reference evidence="3 4" key="1">
    <citation type="submission" date="2018-05" db="EMBL/GenBank/DDBJ databases">
        <title>Streptomyces venezuelae.</title>
        <authorList>
            <person name="Kim W."/>
            <person name="Lee N."/>
            <person name="Cho B.-K."/>
        </authorList>
    </citation>
    <scope>NUCLEOTIDE SEQUENCE [LARGE SCALE GENOMIC DNA]</scope>
    <source>
        <strain evidence="3 4">ATCC 14585</strain>
    </source>
</reference>
<keyword evidence="3" id="KW-0012">Acyltransferase</keyword>
<dbReference type="Pfam" id="PF01757">
    <property type="entry name" value="Acyl_transf_3"/>
    <property type="match status" value="1"/>
</dbReference>
<dbReference type="GO" id="GO:0009103">
    <property type="term" value="P:lipopolysaccharide biosynthetic process"/>
    <property type="evidence" value="ECO:0007669"/>
    <property type="project" value="TreeGrafter"/>
</dbReference>
<dbReference type="Proteomes" id="UP000324015">
    <property type="component" value="Chromosome"/>
</dbReference>
<dbReference type="InterPro" id="IPR002656">
    <property type="entry name" value="Acyl_transf_3_dom"/>
</dbReference>
<keyword evidence="1" id="KW-1133">Transmembrane helix</keyword>
<feature type="transmembrane region" description="Helical" evidence="1">
    <location>
        <begin position="371"/>
        <end position="392"/>
    </location>
</feature>
<dbReference type="PANTHER" id="PTHR23028:SF53">
    <property type="entry name" value="ACYL_TRANSF_3 DOMAIN-CONTAINING PROTEIN"/>
    <property type="match status" value="1"/>
</dbReference>
<feature type="transmembrane region" description="Helical" evidence="1">
    <location>
        <begin position="274"/>
        <end position="297"/>
    </location>
</feature>
<keyword evidence="3" id="KW-0808">Transferase</keyword>
<feature type="transmembrane region" description="Helical" evidence="1">
    <location>
        <begin position="340"/>
        <end position="359"/>
    </location>
</feature>
<sequence length="411" mass="43858">MRHIAPLDGLRGLAVLGVLLFHAGRFDGGFLGVDLFFVLSGFLITGLLLAEVARHGRVDLLAFWGRRARRLLPALAVTVAGTLLLVWAFGSVTLLRLGLDDTPWVLGNLANWHYIAEQVGYWDSADTRVFSHLWSIAVEEQFYLVWPPVLWLVALGPGRRRGRFPVPRRGAGRRARSGVDGWVAVVAAVGALVSLALMIAFTGPVDTTRVYEGTDTRAFSLLLGALMATAPATRLVARLGSRGASWAALVLACGIAAYWAMADGQNSPDLFRGGLFLHALAAALLIGCLAQAPGGAVGRVVGSAPLRRLGTVSYSLYLWHWPVFALLSEERLGRTGWDRTAIVVAVSVAAAVLSTYLVEDPVRFRARWARGRSGAVALVATFAVLVGLWAAIPVPRAGAGSVDITQLTADG</sequence>
<keyword evidence="1" id="KW-0472">Membrane</keyword>
<organism evidence="3 4">
    <name type="scientific">Streptomyces venezuelae</name>
    <dbReference type="NCBI Taxonomy" id="54571"/>
    <lineage>
        <taxon>Bacteria</taxon>
        <taxon>Bacillati</taxon>
        <taxon>Actinomycetota</taxon>
        <taxon>Actinomycetes</taxon>
        <taxon>Kitasatosporales</taxon>
        <taxon>Streptomycetaceae</taxon>
        <taxon>Streptomyces</taxon>
    </lineage>
</organism>
<feature type="transmembrane region" description="Helical" evidence="1">
    <location>
        <begin position="30"/>
        <end position="50"/>
    </location>
</feature>
<evidence type="ECO:0000313" key="3">
    <source>
        <dbReference type="EMBL" id="QES45540.1"/>
    </source>
</evidence>
<dbReference type="RefSeq" id="WP_150187840.1">
    <property type="nucleotide sequence ID" value="NZ_CP029191.1"/>
</dbReference>
<feature type="transmembrane region" description="Helical" evidence="1">
    <location>
        <begin position="71"/>
        <end position="90"/>
    </location>
</feature>
<feature type="domain" description="Acyltransferase 3" evidence="2">
    <location>
        <begin position="7"/>
        <end position="353"/>
    </location>
</feature>
<evidence type="ECO:0000259" key="2">
    <source>
        <dbReference type="Pfam" id="PF01757"/>
    </source>
</evidence>
<proteinExistence type="predicted"/>
<protein>
    <submittedName>
        <fullName evidence="3">Acyltransferase</fullName>
    </submittedName>
</protein>
<feature type="transmembrane region" description="Helical" evidence="1">
    <location>
        <begin position="141"/>
        <end position="158"/>
    </location>
</feature>
<dbReference type="GO" id="GO:0016747">
    <property type="term" value="F:acyltransferase activity, transferring groups other than amino-acyl groups"/>
    <property type="evidence" value="ECO:0007669"/>
    <property type="project" value="InterPro"/>
</dbReference>
<accession>A0A5P2CTC2</accession>
<keyword evidence="1" id="KW-0812">Transmembrane</keyword>
<dbReference type="GO" id="GO:0016020">
    <property type="term" value="C:membrane"/>
    <property type="evidence" value="ECO:0007669"/>
    <property type="project" value="TreeGrafter"/>
</dbReference>
<evidence type="ECO:0000313" key="4">
    <source>
        <dbReference type="Proteomes" id="UP000324015"/>
    </source>
</evidence>
<feature type="transmembrane region" description="Helical" evidence="1">
    <location>
        <begin position="244"/>
        <end position="262"/>
    </location>
</feature>
<feature type="transmembrane region" description="Helical" evidence="1">
    <location>
        <begin position="309"/>
        <end position="328"/>
    </location>
</feature>
<name>A0A5P2CTC2_STRVZ</name>
<dbReference type="InterPro" id="IPR050879">
    <property type="entry name" value="Acyltransferase_3"/>
</dbReference>
<dbReference type="AlphaFoldDB" id="A0A5P2CTC2"/>
<dbReference type="PANTHER" id="PTHR23028">
    <property type="entry name" value="ACETYLTRANSFERASE"/>
    <property type="match status" value="1"/>
</dbReference>